<reference evidence="3 4" key="1">
    <citation type="journal article" date="2011" name="Plasmid">
        <title>Streptomyces turgidiscabies Car8 contains a modular pathogenicity island that shares virulence genes with other actinobacterial plant pathogens.</title>
        <authorList>
            <person name="Huguet-Tapia J.C."/>
            <person name="Badger J.H."/>
            <person name="Loria R."/>
            <person name="Pettis G.S."/>
        </authorList>
    </citation>
    <scope>NUCLEOTIDE SEQUENCE [LARGE SCALE GENOMIC DNA]</scope>
    <source>
        <strain evidence="3 4">Car8</strain>
    </source>
</reference>
<dbReference type="AlphaFoldDB" id="L7EVD5"/>
<accession>L7EVD5</accession>
<evidence type="ECO:0000256" key="1">
    <source>
        <dbReference type="SAM" id="MobiDB-lite"/>
    </source>
</evidence>
<keyword evidence="2" id="KW-0812">Transmembrane</keyword>
<organism evidence="3 4">
    <name type="scientific">Streptomyces turgidiscabies (strain Car8)</name>
    <dbReference type="NCBI Taxonomy" id="698760"/>
    <lineage>
        <taxon>Bacteria</taxon>
        <taxon>Bacillati</taxon>
        <taxon>Actinomycetota</taxon>
        <taxon>Actinomycetes</taxon>
        <taxon>Kitasatosporales</taxon>
        <taxon>Streptomycetaceae</taxon>
        <taxon>Streptomyces</taxon>
    </lineage>
</organism>
<dbReference type="EMBL" id="AEJB01000572">
    <property type="protein sequence ID" value="ELP62844.1"/>
    <property type="molecule type" value="Genomic_DNA"/>
</dbReference>
<keyword evidence="4" id="KW-1185">Reference proteome</keyword>
<feature type="transmembrane region" description="Helical" evidence="2">
    <location>
        <begin position="6"/>
        <end position="28"/>
    </location>
</feature>
<dbReference type="Proteomes" id="UP000010931">
    <property type="component" value="Unassembled WGS sequence"/>
</dbReference>
<keyword evidence="2" id="KW-1133">Transmembrane helix</keyword>
<evidence type="ECO:0000313" key="4">
    <source>
        <dbReference type="Proteomes" id="UP000010931"/>
    </source>
</evidence>
<evidence type="ECO:0000256" key="2">
    <source>
        <dbReference type="SAM" id="Phobius"/>
    </source>
</evidence>
<name>L7EVD5_STRT8</name>
<keyword evidence="2" id="KW-0472">Membrane</keyword>
<protein>
    <submittedName>
        <fullName evidence="3">Uncharacterized protein</fullName>
    </submittedName>
</protein>
<proteinExistence type="predicted"/>
<evidence type="ECO:0000313" key="3">
    <source>
        <dbReference type="EMBL" id="ELP62844.1"/>
    </source>
</evidence>
<comment type="caution">
    <text evidence="3">The sequence shown here is derived from an EMBL/GenBank/DDBJ whole genome shotgun (WGS) entry which is preliminary data.</text>
</comment>
<feature type="region of interest" description="Disordered" evidence="1">
    <location>
        <begin position="35"/>
        <end position="62"/>
    </location>
</feature>
<feature type="non-terminal residue" evidence="3">
    <location>
        <position position="1"/>
    </location>
</feature>
<gene>
    <name evidence="3" type="ORF">STRTUCAR8_05474</name>
</gene>
<sequence>YTPRWSGAAGSVIISLGYVNVLALAGIFDFRRPRFHGGGGSHDRTQQAPAQPSGAVRRDRRQ</sequence>